<dbReference type="InterPro" id="IPR050833">
    <property type="entry name" value="Poly_Biosynth_Transport"/>
</dbReference>
<organism evidence="7 8">
    <name type="scientific">Methanosarcina mazei</name>
    <name type="common">Methanosarcina frisia</name>
    <dbReference type="NCBI Taxonomy" id="2209"/>
    <lineage>
        <taxon>Archaea</taxon>
        <taxon>Methanobacteriati</taxon>
        <taxon>Methanobacteriota</taxon>
        <taxon>Stenosarchaea group</taxon>
        <taxon>Methanomicrobia</taxon>
        <taxon>Methanosarcinales</taxon>
        <taxon>Methanosarcinaceae</taxon>
        <taxon>Methanosarcina</taxon>
    </lineage>
</organism>
<dbReference type="PATRIC" id="fig|2209.41.peg.886"/>
<proteinExistence type="predicted"/>
<comment type="subcellular location">
    <subcellularLocation>
        <location evidence="1">Cell membrane</location>
        <topology evidence="1">Multi-pass membrane protein</topology>
    </subcellularLocation>
</comment>
<sequence>MTIFSKRFVTPKFKIEYDLVKKILLEALPIAVSTVFIMIYFRVDMVMLSFLTNDTDVGFYSAAYRLTEALTFIPSVLMVSIYPIMSKYFSEGNKAFDYIYTKSFKILFASGLLIATIVTFLSEKIILEIYGPEYYGSVIALQVLIWATSIMFVNQLLSSTYIASGNQKIMAKISAIAAVLNIGLNLLLIPSYSYTGASIATFFTELIVMIYGIYWINKNIIHIELFKEIICPSISVCISSAFLIVLRNYTDIVPLIIVSILIFTGILYITGWIDSDDIMLLKRFIPKKTDN</sequence>
<dbReference type="GO" id="GO:0005886">
    <property type="term" value="C:plasma membrane"/>
    <property type="evidence" value="ECO:0007669"/>
    <property type="project" value="UniProtKB-SubCell"/>
</dbReference>
<dbReference type="InterPro" id="IPR002797">
    <property type="entry name" value="Polysacc_synth"/>
</dbReference>
<dbReference type="PANTHER" id="PTHR30250:SF11">
    <property type="entry name" value="O-ANTIGEN TRANSPORTER-RELATED"/>
    <property type="match status" value="1"/>
</dbReference>
<feature type="transmembrane region" description="Helical" evidence="6">
    <location>
        <begin position="169"/>
        <end position="188"/>
    </location>
</feature>
<keyword evidence="4 6" id="KW-1133">Transmembrane helix</keyword>
<evidence type="ECO:0000256" key="3">
    <source>
        <dbReference type="ARBA" id="ARBA00022692"/>
    </source>
</evidence>
<feature type="transmembrane region" description="Helical" evidence="6">
    <location>
        <begin position="252"/>
        <end position="273"/>
    </location>
</feature>
<evidence type="ECO:0000256" key="6">
    <source>
        <dbReference type="SAM" id="Phobius"/>
    </source>
</evidence>
<dbReference type="AlphaFoldDB" id="A0A0F8CAJ3"/>
<dbReference type="EMBL" id="JJOU01000126">
    <property type="protein sequence ID" value="KKG13237.1"/>
    <property type="molecule type" value="Genomic_DNA"/>
</dbReference>
<feature type="transmembrane region" description="Helical" evidence="6">
    <location>
        <begin position="134"/>
        <end position="157"/>
    </location>
</feature>
<keyword evidence="2" id="KW-1003">Cell membrane</keyword>
<gene>
    <name evidence="7" type="ORF">DU34_04035</name>
</gene>
<evidence type="ECO:0000256" key="1">
    <source>
        <dbReference type="ARBA" id="ARBA00004651"/>
    </source>
</evidence>
<evidence type="ECO:0000256" key="4">
    <source>
        <dbReference type="ARBA" id="ARBA00022989"/>
    </source>
</evidence>
<keyword evidence="3 6" id="KW-0812">Transmembrane</keyword>
<keyword evidence="5 6" id="KW-0472">Membrane</keyword>
<dbReference type="Proteomes" id="UP000034047">
    <property type="component" value="Unassembled WGS sequence"/>
</dbReference>
<evidence type="ECO:0000313" key="7">
    <source>
        <dbReference type="EMBL" id="KKG13237.1"/>
    </source>
</evidence>
<feature type="transmembrane region" description="Helical" evidence="6">
    <location>
        <begin position="229"/>
        <end position="246"/>
    </location>
</feature>
<accession>A0A0F8CAJ3</accession>
<reference evidence="7 8" key="1">
    <citation type="journal article" date="2015" name="ISME J.">
        <title>Genomic and phenotypic differentiation among Methanosarcina mazei populations from Columbia River sediment.</title>
        <authorList>
            <person name="Youngblut N.D."/>
            <person name="Wirth J.S."/>
            <person name="Henriksen J.R."/>
            <person name="Smith M."/>
            <person name="Simon H."/>
            <person name="Metcalf W.W."/>
            <person name="Whitaker R.J."/>
        </authorList>
    </citation>
    <scope>NUCLEOTIDE SEQUENCE [LARGE SCALE GENOMIC DNA]</scope>
    <source>
        <strain evidence="7 8">2.F.T.2.6</strain>
    </source>
</reference>
<evidence type="ECO:0000256" key="5">
    <source>
        <dbReference type="ARBA" id="ARBA00023136"/>
    </source>
</evidence>
<dbReference type="Pfam" id="PF01943">
    <property type="entry name" value="Polysacc_synt"/>
    <property type="match status" value="1"/>
</dbReference>
<feature type="transmembrane region" description="Helical" evidence="6">
    <location>
        <begin position="23"/>
        <end position="43"/>
    </location>
</feature>
<protein>
    <submittedName>
        <fullName evidence="7">Uncharacterized protein</fullName>
    </submittedName>
</protein>
<feature type="transmembrane region" description="Helical" evidence="6">
    <location>
        <begin position="63"/>
        <end position="85"/>
    </location>
</feature>
<feature type="transmembrane region" description="Helical" evidence="6">
    <location>
        <begin position="194"/>
        <end position="217"/>
    </location>
</feature>
<dbReference type="PANTHER" id="PTHR30250">
    <property type="entry name" value="PST FAMILY PREDICTED COLANIC ACID TRANSPORTER"/>
    <property type="match status" value="1"/>
</dbReference>
<evidence type="ECO:0000313" key="8">
    <source>
        <dbReference type="Proteomes" id="UP000034047"/>
    </source>
</evidence>
<evidence type="ECO:0000256" key="2">
    <source>
        <dbReference type="ARBA" id="ARBA00022475"/>
    </source>
</evidence>
<name>A0A0F8CAJ3_METMZ</name>
<feature type="transmembrane region" description="Helical" evidence="6">
    <location>
        <begin position="106"/>
        <end position="122"/>
    </location>
</feature>
<comment type="caution">
    <text evidence="7">The sequence shown here is derived from an EMBL/GenBank/DDBJ whole genome shotgun (WGS) entry which is preliminary data.</text>
</comment>